<feature type="compositionally biased region" description="Polar residues" evidence="1">
    <location>
        <begin position="70"/>
        <end position="83"/>
    </location>
</feature>
<name>A0A9W9TH15_PENCI</name>
<gene>
    <name evidence="2" type="ORF">N7469_008797</name>
</gene>
<feature type="region of interest" description="Disordered" evidence="1">
    <location>
        <begin position="191"/>
        <end position="274"/>
    </location>
</feature>
<proteinExistence type="predicted"/>
<dbReference type="AlphaFoldDB" id="A0A9W9TH15"/>
<reference evidence="2" key="1">
    <citation type="submission" date="2022-11" db="EMBL/GenBank/DDBJ databases">
        <authorList>
            <person name="Petersen C."/>
        </authorList>
    </citation>
    <scope>NUCLEOTIDE SEQUENCE</scope>
    <source>
        <strain evidence="2">IBT 23319</strain>
    </source>
</reference>
<dbReference type="GeneID" id="81386882"/>
<dbReference type="EMBL" id="JAPQKT010000008">
    <property type="protein sequence ID" value="KAJ5222557.1"/>
    <property type="molecule type" value="Genomic_DNA"/>
</dbReference>
<dbReference type="RefSeq" id="XP_056497480.1">
    <property type="nucleotide sequence ID" value="XM_056647715.1"/>
</dbReference>
<dbReference type="Proteomes" id="UP001147733">
    <property type="component" value="Unassembled WGS sequence"/>
</dbReference>
<protein>
    <submittedName>
        <fullName evidence="2">Uncharacterized protein</fullName>
    </submittedName>
</protein>
<dbReference type="OrthoDB" id="5317787at2759"/>
<evidence type="ECO:0000256" key="1">
    <source>
        <dbReference type="SAM" id="MobiDB-lite"/>
    </source>
</evidence>
<evidence type="ECO:0000313" key="2">
    <source>
        <dbReference type="EMBL" id="KAJ5222557.1"/>
    </source>
</evidence>
<evidence type="ECO:0000313" key="3">
    <source>
        <dbReference type="Proteomes" id="UP001147733"/>
    </source>
</evidence>
<feature type="compositionally biased region" description="Basic and acidic residues" evidence="1">
    <location>
        <begin position="232"/>
        <end position="242"/>
    </location>
</feature>
<organism evidence="2 3">
    <name type="scientific">Penicillium citrinum</name>
    <dbReference type="NCBI Taxonomy" id="5077"/>
    <lineage>
        <taxon>Eukaryota</taxon>
        <taxon>Fungi</taxon>
        <taxon>Dikarya</taxon>
        <taxon>Ascomycota</taxon>
        <taxon>Pezizomycotina</taxon>
        <taxon>Eurotiomycetes</taxon>
        <taxon>Eurotiomycetidae</taxon>
        <taxon>Eurotiales</taxon>
        <taxon>Aspergillaceae</taxon>
        <taxon>Penicillium</taxon>
    </lineage>
</organism>
<accession>A0A9W9TH15</accession>
<feature type="compositionally biased region" description="Polar residues" evidence="1">
    <location>
        <begin position="15"/>
        <end position="33"/>
    </location>
</feature>
<feature type="compositionally biased region" description="Basic and acidic residues" evidence="1">
    <location>
        <begin position="191"/>
        <end position="204"/>
    </location>
</feature>
<sequence>MGSYKAGQTPGNGGSCSSTDTDASYRTKSTAPTVVSDRAAGKRTVWPSFDDGLEIQVIEPKHHDEDQNVDPRTSVSTYASTTRSEAELQEEETKEEQVSPYEVDDRQEKFPTDALASTPSSFARLFPSSRRLLIRHDDATIDGNMNLRVDTVVPCRAGYQQDVILFHLRMYDLFSRKFSFRRYCRDSGREVCHSARKEVPSHHGDRPRRRSLSSVLASLRPGSSAGAHNLHSPHDLKRHDSGDEAGSGDGLDSLDLDNHEQSTENSIGPGKVRTGPSLTETILLEFSNYAHVELRRRGGPGAAKRYEYEYWSTKYQWRREFRKEGDLREVSYYLIDTRTSKTIAHMVPEIMTPLEAVEEESKGGWVPPCSLWISDSSVYDPMPDVADVIVATGLVALVDDCIRRRWHSERRAPWSLPARSLTKGLEFMGPRRLIGEVLQRRGSA</sequence>
<keyword evidence="3" id="KW-1185">Reference proteome</keyword>
<comment type="caution">
    <text evidence="2">The sequence shown here is derived from an EMBL/GenBank/DDBJ whole genome shotgun (WGS) entry which is preliminary data.</text>
</comment>
<feature type="region of interest" description="Disordered" evidence="1">
    <location>
        <begin position="1"/>
        <end position="43"/>
    </location>
</feature>
<reference evidence="2" key="2">
    <citation type="journal article" date="2023" name="IMA Fungus">
        <title>Comparative genomic study of the Penicillium genus elucidates a diverse pangenome and 15 lateral gene transfer events.</title>
        <authorList>
            <person name="Petersen C."/>
            <person name="Sorensen T."/>
            <person name="Nielsen M.R."/>
            <person name="Sondergaard T.E."/>
            <person name="Sorensen J.L."/>
            <person name="Fitzpatrick D.A."/>
            <person name="Frisvad J.C."/>
            <person name="Nielsen K.L."/>
        </authorList>
    </citation>
    <scope>NUCLEOTIDE SEQUENCE</scope>
    <source>
        <strain evidence="2">IBT 23319</strain>
    </source>
</reference>
<feature type="region of interest" description="Disordered" evidence="1">
    <location>
        <begin position="58"/>
        <end position="106"/>
    </location>
</feature>